<keyword evidence="6" id="KW-0346">Stress response</keyword>
<dbReference type="Gene3D" id="1.10.1740.10">
    <property type="match status" value="1"/>
</dbReference>
<dbReference type="KEGG" id="ccl:Clocl_2748"/>
<comment type="function">
    <text evidence="6">Sigma factors are initiation factors that promote the attachment of RNA polymerase to specific initiation sites and are then released.</text>
</comment>
<evidence type="ECO:0000256" key="2">
    <source>
        <dbReference type="ARBA" id="ARBA00023015"/>
    </source>
</evidence>
<evidence type="ECO:0000256" key="1">
    <source>
        <dbReference type="ARBA" id="ARBA00022490"/>
    </source>
</evidence>
<comment type="subunit">
    <text evidence="6">Interacts with RsgI.</text>
</comment>
<keyword evidence="2 6" id="KW-0805">Transcription regulation</keyword>
<evidence type="ECO:0000313" key="8">
    <source>
        <dbReference type="Proteomes" id="UP000005435"/>
    </source>
</evidence>
<reference evidence="7 8" key="2">
    <citation type="journal article" date="2012" name="Stand. Genomic Sci.">
        <title>Complete Genome Sequence of Clostridium clariflavum DSM 19732.</title>
        <authorList>
            <person name="Izquierdo J.A."/>
            <person name="Goodwin L."/>
            <person name="Davenport K.W."/>
            <person name="Teshima H."/>
            <person name="Bruce D."/>
            <person name="Detter C."/>
            <person name="Tapia R."/>
            <person name="Han S."/>
            <person name="Land M."/>
            <person name="Hauser L."/>
            <person name="Jeffries C.D."/>
            <person name="Han J."/>
            <person name="Pitluck S."/>
            <person name="Nolan M."/>
            <person name="Chen A."/>
            <person name="Huntemann M."/>
            <person name="Mavromatis K."/>
            <person name="Mikhailova N."/>
            <person name="Liolios K."/>
            <person name="Woyke T."/>
            <person name="Lynd L.R."/>
        </authorList>
    </citation>
    <scope>NUCLEOTIDE SEQUENCE [LARGE SCALE GENOMIC DNA]</scope>
    <source>
        <strain evidence="8">DSM 19732 / NBRC 101661 / EBR45</strain>
    </source>
</reference>
<feature type="DNA-binding region" description="H-T-H motif" evidence="6">
    <location>
        <begin position="202"/>
        <end position="221"/>
    </location>
</feature>
<dbReference type="STRING" id="720554.Clocl_2748"/>
<comment type="subcellular location">
    <subcellularLocation>
        <location evidence="6">Cytoplasm</location>
    </subcellularLocation>
</comment>
<evidence type="ECO:0000313" key="7">
    <source>
        <dbReference type="EMBL" id="AEV69302.1"/>
    </source>
</evidence>
<dbReference type="InterPro" id="IPR013325">
    <property type="entry name" value="RNA_pol_sigma_r2"/>
</dbReference>
<organism evidence="7 8">
    <name type="scientific">Acetivibrio clariflavus (strain DSM 19732 / NBRC 101661 / EBR45)</name>
    <name type="common">Clostridium clariflavum</name>
    <dbReference type="NCBI Taxonomy" id="720554"/>
    <lineage>
        <taxon>Bacteria</taxon>
        <taxon>Bacillati</taxon>
        <taxon>Bacillota</taxon>
        <taxon>Clostridia</taxon>
        <taxon>Eubacteriales</taxon>
        <taxon>Oscillospiraceae</taxon>
        <taxon>Acetivibrio</taxon>
    </lineage>
</organism>
<keyword evidence="8" id="KW-1185">Reference proteome</keyword>
<evidence type="ECO:0000256" key="6">
    <source>
        <dbReference type="HAMAP-Rule" id="MF_02064"/>
    </source>
</evidence>
<keyword evidence="1 6" id="KW-0963">Cytoplasm</keyword>
<keyword evidence="4 6" id="KW-0238">DNA-binding</keyword>
<evidence type="ECO:0000256" key="4">
    <source>
        <dbReference type="ARBA" id="ARBA00023125"/>
    </source>
</evidence>
<dbReference type="EMBL" id="CP003065">
    <property type="protein sequence ID" value="AEV69302.1"/>
    <property type="molecule type" value="Genomic_DNA"/>
</dbReference>
<sequence length="245" mass="29134">MLFLFSIYNSEVKEDLASIIDRIKAGDDQLREEFIVDYIPFIIKVLSNSVKNKIDIKNSDEYSIGLIAFNEAIEKYDNSKNKKGFNFFSFAEMVIKRRIIDYFRISSKNKEMPFSYFEWDDEHFEDKFLQDESSAGYERIEVFQEIKHYSEMLKSFGIKISELHKYTPKHSDSIRMCVEIGRKIAENKEVFNKLVKKKYFPMKDIMKFVNVHPSTIEKNRKFIISVSLIYGNNYEHLKSYFNSGR</sequence>
<dbReference type="SUPFAM" id="SSF88946">
    <property type="entry name" value="Sigma2 domain of RNA polymerase sigma factors"/>
    <property type="match status" value="1"/>
</dbReference>
<dbReference type="AlphaFoldDB" id="G8M2Z3"/>
<reference evidence="8" key="1">
    <citation type="submission" date="2011-12" db="EMBL/GenBank/DDBJ databases">
        <title>Complete sequence of Clostridium clariflavum DSM 19732.</title>
        <authorList>
            <consortium name="US DOE Joint Genome Institute"/>
            <person name="Lucas S."/>
            <person name="Han J."/>
            <person name="Lapidus A."/>
            <person name="Cheng J.-F."/>
            <person name="Goodwin L."/>
            <person name="Pitluck S."/>
            <person name="Peters L."/>
            <person name="Teshima H."/>
            <person name="Detter J.C."/>
            <person name="Han C."/>
            <person name="Tapia R."/>
            <person name="Land M."/>
            <person name="Hauser L."/>
            <person name="Kyrpides N."/>
            <person name="Ivanova N."/>
            <person name="Pagani I."/>
            <person name="Kitzmiller T."/>
            <person name="Lynd L."/>
            <person name="Izquierdo J."/>
            <person name="Woyke T."/>
        </authorList>
    </citation>
    <scope>NUCLEOTIDE SEQUENCE [LARGE SCALE GENOMIC DNA]</scope>
    <source>
        <strain evidence="8">DSM 19732 / NBRC 101661 / EBR45</strain>
    </source>
</reference>
<dbReference type="PIRSF" id="PIRSF038953">
    <property type="entry name" value="SigI"/>
    <property type="match status" value="1"/>
</dbReference>
<dbReference type="OrthoDB" id="3190733at2"/>
<dbReference type="GO" id="GO:0016987">
    <property type="term" value="F:sigma factor activity"/>
    <property type="evidence" value="ECO:0007669"/>
    <property type="project" value="UniProtKB-UniRule"/>
</dbReference>
<dbReference type="RefSeq" id="WP_014255853.1">
    <property type="nucleotide sequence ID" value="NC_016627.1"/>
</dbReference>
<dbReference type="Proteomes" id="UP000005435">
    <property type="component" value="Chromosome"/>
</dbReference>
<dbReference type="GO" id="GO:0006352">
    <property type="term" value="P:DNA-templated transcription initiation"/>
    <property type="evidence" value="ECO:0007669"/>
    <property type="project" value="UniProtKB-UniRule"/>
</dbReference>
<dbReference type="GO" id="GO:0003677">
    <property type="term" value="F:DNA binding"/>
    <property type="evidence" value="ECO:0007669"/>
    <property type="project" value="UniProtKB-UniRule"/>
</dbReference>
<comment type="activity regulation">
    <text evidence="6">Negatively regulated by the anti-sigma-I factor RsgI.</text>
</comment>
<dbReference type="NCBIfam" id="TIGR02895">
    <property type="entry name" value="spore_sigI"/>
    <property type="match status" value="1"/>
</dbReference>
<comment type="similarity">
    <text evidence="6">Belongs to the sigma-70 factor family. SigI subfamily.</text>
</comment>
<protein>
    <recommendedName>
        <fullName evidence="6">RNA polymerase sigma factor SigI</fullName>
    </recommendedName>
</protein>
<dbReference type="HOGENOM" id="CLU_082361_0_0_9"/>
<feature type="short sequence motif" description="Polymerase core binding" evidence="6">
    <location>
        <begin position="60"/>
        <end position="73"/>
    </location>
</feature>
<accession>G8M2Z3</accession>
<gene>
    <name evidence="6" type="primary">sigI</name>
    <name evidence="7" type="ordered locus">Clocl_2748</name>
</gene>
<keyword evidence="3 6" id="KW-0731">Sigma factor</keyword>
<evidence type="ECO:0000256" key="3">
    <source>
        <dbReference type="ARBA" id="ARBA00023082"/>
    </source>
</evidence>
<name>G8M2Z3_ACECE</name>
<keyword evidence="5 6" id="KW-0804">Transcription</keyword>
<evidence type="ECO:0000256" key="5">
    <source>
        <dbReference type="ARBA" id="ARBA00023163"/>
    </source>
</evidence>
<dbReference type="HAMAP" id="MF_02064">
    <property type="entry name" value="Sigma70_SigI"/>
    <property type="match status" value="1"/>
</dbReference>
<dbReference type="NCBIfam" id="NF006173">
    <property type="entry name" value="PRK08311.2-1"/>
    <property type="match status" value="1"/>
</dbReference>
<dbReference type="InterPro" id="IPR014244">
    <property type="entry name" value="RNA_pol_sigma-I"/>
</dbReference>
<proteinExistence type="inferred from homology"/>
<dbReference type="eggNOG" id="COG1191">
    <property type="taxonomic scope" value="Bacteria"/>
</dbReference>
<dbReference type="GO" id="GO:0005737">
    <property type="term" value="C:cytoplasm"/>
    <property type="evidence" value="ECO:0007669"/>
    <property type="project" value="UniProtKB-SubCell"/>
</dbReference>